<protein>
    <submittedName>
        <fullName evidence="2">Uncharacterized protein</fullName>
    </submittedName>
</protein>
<sequence length="40" mass="4316">MQTPLDQTGAPTNRPAPRKKQQRAGNQKRDEEGPTQGGGI</sequence>
<reference evidence="2" key="2">
    <citation type="journal article" date="2015" name="Data Brief">
        <title>Shoot transcriptome of the giant reed, Arundo donax.</title>
        <authorList>
            <person name="Barrero R.A."/>
            <person name="Guerrero F.D."/>
            <person name="Moolhuijzen P."/>
            <person name="Goolsby J.A."/>
            <person name="Tidwell J."/>
            <person name="Bellgard S.E."/>
            <person name="Bellgard M.I."/>
        </authorList>
    </citation>
    <scope>NUCLEOTIDE SEQUENCE</scope>
    <source>
        <tissue evidence="2">Shoot tissue taken approximately 20 cm above the soil surface</tissue>
    </source>
</reference>
<reference evidence="2" key="1">
    <citation type="submission" date="2014-09" db="EMBL/GenBank/DDBJ databases">
        <authorList>
            <person name="Magalhaes I.L.F."/>
            <person name="Oliveira U."/>
            <person name="Santos F.R."/>
            <person name="Vidigal T.H.D.A."/>
            <person name="Brescovit A.D."/>
            <person name="Santos A.J."/>
        </authorList>
    </citation>
    <scope>NUCLEOTIDE SEQUENCE</scope>
    <source>
        <tissue evidence="2">Shoot tissue taken approximately 20 cm above the soil surface</tissue>
    </source>
</reference>
<evidence type="ECO:0000256" key="1">
    <source>
        <dbReference type="SAM" id="MobiDB-lite"/>
    </source>
</evidence>
<feature type="compositionally biased region" description="Polar residues" evidence="1">
    <location>
        <begin position="1"/>
        <end position="11"/>
    </location>
</feature>
<accession>A0A0A9DJQ6</accession>
<dbReference type="AlphaFoldDB" id="A0A0A9DJQ6"/>
<feature type="region of interest" description="Disordered" evidence="1">
    <location>
        <begin position="1"/>
        <end position="40"/>
    </location>
</feature>
<evidence type="ECO:0000313" key="2">
    <source>
        <dbReference type="EMBL" id="JAD88814.1"/>
    </source>
</evidence>
<dbReference type="EMBL" id="GBRH01209081">
    <property type="protein sequence ID" value="JAD88814.1"/>
    <property type="molecule type" value="Transcribed_RNA"/>
</dbReference>
<proteinExistence type="predicted"/>
<name>A0A0A9DJQ6_ARUDO</name>
<organism evidence="2">
    <name type="scientific">Arundo donax</name>
    <name type="common">Giant reed</name>
    <name type="synonym">Donax arundinaceus</name>
    <dbReference type="NCBI Taxonomy" id="35708"/>
    <lineage>
        <taxon>Eukaryota</taxon>
        <taxon>Viridiplantae</taxon>
        <taxon>Streptophyta</taxon>
        <taxon>Embryophyta</taxon>
        <taxon>Tracheophyta</taxon>
        <taxon>Spermatophyta</taxon>
        <taxon>Magnoliopsida</taxon>
        <taxon>Liliopsida</taxon>
        <taxon>Poales</taxon>
        <taxon>Poaceae</taxon>
        <taxon>PACMAD clade</taxon>
        <taxon>Arundinoideae</taxon>
        <taxon>Arundineae</taxon>
        <taxon>Arundo</taxon>
    </lineage>
</organism>